<dbReference type="Proteomes" id="UP000325218">
    <property type="component" value="Unassembled WGS sequence"/>
</dbReference>
<gene>
    <name evidence="2" type="ORF">FRY98_03525</name>
</gene>
<evidence type="ECO:0000313" key="2">
    <source>
        <dbReference type="EMBL" id="TYA14760.1"/>
    </source>
</evidence>
<proteinExistence type="predicted"/>
<dbReference type="RefSeq" id="WP_148450354.1">
    <property type="nucleotide sequence ID" value="NZ_VSDO01000001.1"/>
</dbReference>
<dbReference type="EMBL" id="VSDO01000001">
    <property type="protein sequence ID" value="TYA14760.1"/>
    <property type="molecule type" value="Genomic_DNA"/>
</dbReference>
<dbReference type="OrthoDB" id="1796850at2"/>
<accession>A0A5D0CYH5</accession>
<feature type="transmembrane region" description="Helical" evidence="1">
    <location>
        <begin position="7"/>
        <end position="28"/>
    </location>
</feature>
<comment type="caution">
    <text evidence="2">The sequence shown here is derived from an EMBL/GenBank/DDBJ whole genome shotgun (WGS) entry which is preliminary data.</text>
</comment>
<sequence length="166" mass="18731">MKTKQKIWIAVLLFTVGGVLNLFISTAIHRLLSGTSTRLVVPPIADCLDSLLTTRPDFLLFGCMQGFVLLLAVLYFLANSQPYQSKLRKVAPGIETPVPTGQHQHGSARWLQEDEWPRAFDHCTLELRHPSIRHLLNTGYDDLQFLKSSEREERSDAISSEDDPQS</sequence>
<keyword evidence="1" id="KW-0472">Membrane</keyword>
<evidence type="ECO:0000256" key="1">
    <source>
        <dbReference type="SAM" id="Phobius"/>
    </source>
</evidence>
<dbReference type="AlphaFoldDB" id="A0A5D0CYH5"/>
<protein>
    <submittedName>
        <fullName evidence="2">TRAG family protein</fullName>
    </submittedName>
</protein>
<keyword evidence="3" id="KW-1185">Reference proteome</keyword>
<keyword evidence="1" id="KW-1133">Transmembrane helix</keyword>
<feature type="transmembrane region" description="Helical" evidence="1">
    <location>
        <begin position="58"/>
        <end position="78"/>
    </location>
</feature>
<reference evidence="2 3" key="1">
    <citation type="submission" date="2019-08" db="EMBL/GenBank/DDBJ databases">
        <title>Genome sequencing of Paenibacillus faecis DSM 23593(T).</title>
        <authorList>
            <person name="Kook J.-K."/>
            <person name="Park S.-N."/>
            <person name="Lim Y.K."/>
        </authorList>
    </citation>
    <scope>NUCLEOTIDE SEQUENCE [LARGE SCALE GENOMIC DNA]</scope>
    <source>
        <strain evidence="2 3">DSM 23593</strain>
    </source>
</reference>
<organism evidence="2 3">
    <name type="scientific">Paenibacillus faecis</name>
    <dbReference type="NCBI Taxonomy" id="862114"/>
    <lineage>
        <taxon>Bacteria</taxon>
        <taxon>Bacillati</taxon>
        <taxon>Bacillota</taxon>
        <taxon>Bacilli</taxon>
        <taxon>Bacillales</taxon>
        <taxon>Paenibacillaceae</taxon>
        <taxon>Paenibacillus</taxon>
    </lineage>
</organism>
<evidence type="ECO:0000313" key="3">
    <source>
        <dbReference type="Proteomes" id="UP000325218"/>
    </source>
</evidence>
<keyword evidence="1" id="KW-0812">Transmembrane</keyword>
<name>A0A5D0CYH5_9BACL</name>